<proteinExistence type="predicted"/>
<keyword evidence="1" id="KW-1133">Transmembrane helix</keyword>
<dbReference type="GO" id="GO:0051213">
    <property type="term" value="F:dioxygenase activity"/>
    <property type="evidence" value="ECO:0007669"/>
    <property type="project" value="UniProtKB-KW"/>
</dbReference>
<keyword evidence="3" id="KW-1185">Reference proteome</keyword>
<gene>
    <name evidence="2" type="ORF">SAMN05216406_15514</name>
</gene>
<accession>A0A1H2HM04</accession>
<dbReference type="EMBL" id="FNLN01000055">
    <property type="protein sequence ID" value="SDU32873.1"/>
    <property type="molecule type" value="Genomic_DNA"/>
</dbReference>
<keyword evidence="1" id="KW-0472">Membrane</keyword>
<dbReference type="SUPFAM" id="SSF53213">
    <property type="entry name" value="LigB-like"/>
    <property type="match status" value="1"/>
</dbReference>
<evidence type="ECO:0000313" key="3">
    <source>
        <dbReference type="Proteomes" id="UP000182882"/>
    </source>
</evidence>
<keyword evidence="2" id="KW-0560">Oxidoreductase</keyword>
<evidence type="ECO:0000256" key="1">
    <source>
        <dbReference type="SAM" id="Phobius"/>
    </source>
</evidence>
<organism evidence="2 3">
    <name type="scientific">Nitrosomonas ureae</name>
    <dbReference type="NCBI Taxonomy" id="44577"/>
    <lineage>
        <taxon>Bacteria</taxon>
        <taxon>Pseudomonadati</taxon>
        <taxon>Pseudomonadota</taxon>
        <taxon>Betaproteobacteria</taxon>
        <taxon>Nitrosomonadales</taxon>
        <taxon>Nitrosomonadaceae</taxon>
        <taxon>Nitrosomonas</taxon>
    </lineage>
</organism>
<name>A0A1H2HM04_9PROT</name>
<protein>
    <submittedName>
        <fullName evidence="2">4,5-DOPA dioxygenase extradiol</fullName>
    </submittedName>
</protein>
<feature type="transmembrane region" description="Helical" evidence="1">
    <location>
        <begin position="26"/>
        <end position="45"/>
    </location>
</feature>
<dbReference type="Proteomes" id="UP000182882">
    <property type="component" value="Unassembled WGS sequence"/>
</dbReference>
<keyword evidence="1" id="KW-0812">Transmembrane</keyword>
<sequence>MNTLDLNRYIQSERGKVREPLRKTRAVLVMSAHWYFGATAVTAMAKGYRTNSFNEKFRLRDI</sequence>
<dbReference type="AlphaFoldDB" id="A0A1H2HM04"/>
<evidence type="ECO:0000313" key="2">
    <source>
        <dbReference type="EMBL" id="SDU32873.1"/>
    </source>
</evidence>
<reference evidence="3" key="1">
    <citation type="submission" date="2016-10" db="EMBL/GenBank/DDBJ databases">
        <authorList>
            <person name="Varghese N."/>
            <person name="Submissions S."/>
        </authorList>
    </citation>
    <scope>NUCLEOTIDE SEQUENCE [LARGE SCALE GENOMIC DNA]</scope>
    <source>
        <strain evidence="3">Nm10</strain>
    </source>
</reference>
<keyword evidence="2" id="KW-0223">Dioxygenase</keyword>